<feature type="region of interest" description="Disordered" evidence="1">
    <location>
        <begin position="301"/>
        <end position="332"/>
    </location>
</feature>
<dbReference type="EMBL" id="SJOL01006199">
    <property type="protein sequence ID" value="TGZ69131.1"/>
    <property type="molecule type" value="Genomic_DNA"/>
</dbReference>
<evidence type="ECO:0000313" key="2">
    <source>
        <dbReference type="EMBL" id="TGZ69131.1"/>
    </source>
</evidence>
<gene>
    <name evidence="2" type="ORF">CRM22_003902</name>
</gene>
<accession>A0A4S2LYZ9</accession>
<keyword evidence="3" id="KW-1185">Reference proteome</keyword>
<name>A0A4S2LYZ9_OPIFE</name>
<reference evidence="2 3" key="1">
    <citation type="journal article" date="2019" name="BMC Genomics">
        <title>New insights from Opisthorchis felineus genome: update on genomics of the epidemiologically important liver flukes.</title>
        <authorList>
            <person name="Ershov N.I."/>
            <person name="Mordvinov V.A."/>
            <person name="Prokhortchouk E.B."/>
            <person name="Pakharukova M.Y."/>
            <person name="Gunbin K.V."/>
            <person name="Ustyantsev K."/>
            <person name="Genaev M.A."/>
            <person name="Blinov A.G."/>
            <person name="Mazur A."/>
            <person name="Boulygina E."/>
            <person name="Tsygankova S."/>
            <person name="Khrameeva E."/>
            <person name="Chekanov N."/>
            <person name="Fan G."/>
            <person name="Xiao A."/>
            <person name="Zhang H."/>
            <person name="Xu X."/>
            <person name="Yang H."/>
            <person name="Solovyev V."/>
            <person name="Lee S.M."/>
            <person name="Liu X."/>
            <person name="Afonnikov D.A."/>
            <person name="Skryabin K.G."/>
        </authorList>
    </citation>
    <scope>NUCLEOTIDE SEQUENCE [LARGE SCALE GENOMIC DNA]</scope>
    <source>
        <strain evidence="2">AK-0245</strain>
        <tissue evidence="2">Whole organism</tissue>
    </source>
</reference>
<feature type="compositionally biased region" description="Polar residues" evidence="1">
    <location>
        <begin position="322"/>
        <end position="332"/>
    </location>
</feature>
<proteinExistence type="predicted"/>
<evidence type="ECO:0000313" key="3">
    <source>
        <dbReference type="Proteomes" id="UP000308267"/>
    </source>
</evidence>
<protein>
    <submittedName>
        <fullName evidence="2">Uncharacterized protein</fullName>
    </submittedName>
</protein>
<comment type="caution">
    <text evidence="2">The sequence shown here is derived from an EMBL/GenBank/DDBJ whole genome shotgun (WGS) entry which is preliminary data.</text>
</comment>
<dbReference type="OrthoDB" id="10418443at2759"/>
<feature type="compositionally biased region" description="Acidic residues" evidence="1">
    <location>
        <begin position="303"/>
        <end position="313"/>
    </location>
</feature>
<dbReference type="Proteomes" id="UP000308267">
    <property type="component" value="Unassembled WGS sequence"/>
</dbReference>
<dbReference type="AlphaFoldDB" id="A0A4S2LYZ9"/>
<organism evidence="2 3">
    <name type="scientific">Opisthorchis felineus</name>
    <dbReference type="NCBI Taxonomy" id="147828"/>
    <lineage>
        <taxon>Eukaryota</taxon>
        <taxon>Metazoa</taxon>
        <taxon>Spiralia</taxon>
        <taxon>Lophotrochozoa</taxon>
        <taxon>Platyhelminthes</taxon>
        <taxon>Trematoda</taxon>
        <taxon>Digenea</taxon>
        <taxon>Opisthorchiida</taxon>
        <taxon>Opisthorchiata</taxon>
        <taxon>Opisthorchiidae</taxon>
        <taxon>Opisthorchis</taxon>
    </lineage>
</organism>
<evidence type="ECO:0000256" key="1">
    <source>
        <dbReference type="SAM" id="MobiDB-lite"/>
    </source>
</evidence>
<sequence>MQNFTKPKKGLTPEHLRIGFLNLTCDKGSLVGEFPKVHHLHQIICRYDLVLVRGLNSHIYIDKDKQCIKKLRTRLVEHGFIEAPQYSEETVEYPVVFFRHKSLKANLVSTGDAEINYPGRFFGCNIIPENQSLPKFLLIVPIRMQSGRLPTDENLYAVVDYLYNDYQNIMVITAFEDKEDAMVTQRLSSRIIGERFCWLLPLHPNTSTVGDSNETDQLLIYGDDLKKSVHNKITRTVDLRSILNLAAEEMACITRHKLIETVVFAPKFTTSLHVKIRKASYILLDGIKSCWRNTTMWAKVDSSDEDTEEDSDIPSEPAELSGSDQVDSSSCDMLNPSLQYLETYWPNDNR</sequence>